<keyword evidence="2 6" id="KW-0812">Transmembrane</keyword>
<reference evidence="7" key="1">
    <citation type="submission" date="2020-07" db="EMBL/GenBank/DDBJ databases">
        <title>The High-quality genome of the commercially important snow crab, Chionoecetes opilio.</title>
        <authorList>
            <person name="Jeong J.-H."/>
            <person name="Ryu S."/>
        </authorList>
    </citation>
    <scope>NUCLEOTIDE SEQUENCE</scope>
    <source>
        <strain evidence="7">MADBK_172401_WGS</strain>
        <tissue evidence="7">Digestive gland</tissue>
    </source>
</reference>
<comment type="caution">
    <text evidence="7">The sequence shown here is derived from an EMBL/GenBank/DDBJ whole genome shotgun (WGS) entry which is preliminary data.</text>
</comment>
<dbReference type="PANTHER" id="PTHR11785">
    <property type="entry name" value="AMINO ACID TRANSPORTER"/>
    <property type="match status" value="1"/>
</dbReference>
<accession>A0A8J4YGN0</accession>
<keyword evidence="8" id="KW-1185">Reference proteome</keyword>
<feature type="region of interest" description="Disordered" evidence="5">
    <location>
        <begin position="230"/>
        <end position="286"/>
    </location>
</feature>
<keyword evidence="4 6" id="KW-0472">Membrane</keyword>
<proteinExistence type="predicted"/>
<feature type="transmembrane region" description="Helical" evidence="6">
    <location>
        <begin position="7"/>
        <end position="26"/>
    </location>
</feature>
<feature type="compositionally biased region" description="Polar residues" evidence="5">
    <location>
        <begin position="270"/>
        <end position="286"/>
    </location>
</feature>
<dbReference type="GO" id="GO:0015179">
    <property type="term" value="F:L-amino acid transmembrane transporter activity"/>
    <property type="evidence" value="ECO:0007669"/>
    <property type="project" value="TreeGrafter"/>
</dbReference>
<dbReference type="InterPro" id="IPR050598">
    <property type="entry name" value="AminoAcid_Transporter"/>
</dbReference>
<evidence type="ECO:0000256" key="4">
    <source>
        <dbReference type="ARBA" id="ARBA00023136"/>
    </source>
</evidence>
<evidence type="ECO:0000313" key="7">
    <source>
        <dbReference type="EMBL" id="KAG0722846.1"/>
    </source>
</evidence>
<dbReference type="Gene3D" id="1.20.1740.10">
    <property type="entry name" value="Amino acid/polyamine transporter I"/>
    <property type="match status" value="1"/>
</dbReference>
<gene>
    <name evidence="7" type="primary">slc7a6_2</name>
    <name evidence="7" type="ORF">GWK47_043777</name>
</gene>
<evidence type="ECO:0000313" key="8">
    <source>
        <dbReference type="Proteomes" id="UP000770661"/>
    </source>
</evidence>
<protein>
    <submittedName>
        <fullName evidence="7">Y+L amino acid transporter 2</fullName>
    </submittedName>
</protein>
<evidence type="ECO:0000256" key="3">
    <source>
        <dbReference type="ARBA" id="ARBA00022989"/>
    </source>
</evidence>
<dbReference type="Proteomes" id="UP000770661">
    <property type="component" value="Unassembled WGS sequence"/>
</dbReference>
<dbReference type="PANTHER" id="PTHR11785:SF528">
    <property type="entry name" value="AMINO ACID TRANSPORTER PROTEIN JHI-21"/>
    <property type="match status" value="1"/>
</dbReference>
<evidence type="ECO:0000256" key="5">
    <source>
        <dbReference type="SAM" id="MobiDB-lite"/>
    </source>
</evidence>
<dbReference type="Pfam" id="PF13520">
    <property type="entry name" value="AA_permease_2"/>
    <property type="match status" value="1"/>
</dbReference>
<evidence type="ECO:0000256" key="6">
    <source>
        <dbReference type="SAM" id="Phobius"/>
    </source>
</evidence>
<feature type="transmembrane region" description="Helical" evidence="6">
    <location>
        <begin position="81"/>
        <end position="102"/>
    </location>
</feature>
<dbReference type="GO" id="GO:0016020">
    <property type="term" value="C:membrane"/>
    <property type="evidence" value="ECO:0007669"/>
    <property type="project" value="UniProtKB-SubCell"/>
</dbReference>
<keyword evidence="3 6" id="KW-1133">Transmembrane helix</keyword>
<dbReference type="AlphaFoldDB" id="A0A8J4YGN0"/>
<dbReference type="OrthoDB" id="3257095at2759"/>
<organism evidence="7 8">
    <name type="scientific">Chionoecetes opilio</name>
    <name type="common">Atlantic snow crab</name>
    <name type="synonym">Cancer opilio</name>
    <dbReference type="NCBI Taxonomy" id="41210"/>
    <lineage>
        <taxon>Eukaryota</taxon>
        <taxon>Metazoa</taxon>
        <taxon>Ecdysozoa</taxon>
        <taxon>Arthropoda</taxon>
        <taxon>Crustacea</taxon>
        <taxon>Multicrustacea</taxon>
        <taxon>Malacostraca</taxon>
        <taxon>Eumalacostraca</taxon>
        <taxon>Eucarida</taxon>
        <taxon>Decapoda</taxon>
        <taxon>Pleocyemata</taxon>
        <taxon>Brachyura</taxon>
        <taxon>Eubrachyura</taxon>
        <taxon>Majoidea</taxon>
        <taxon>Majidae</taxon>
        <taxon>Chionoecetes</taxon>
    </lineage>
</organism>
<sequence>MPRAIAISVTCVIVIYTLTNVAYFAVLPKDLMLASPAVAVARPGPRRPACRWGLLSGREGRAALMVRHTPRDVMLGTFGNLTLGVMAWTIPVFVACSISGALNGNTIIYSRLLFVSARRGHLPRLLSLVHIENNTPVTSLMFLPREQDHLGPVWGELAHAHYSQRGRRPGASGLDRFPLIYIAPSFFCAIPEEQPLEVVAALVTLARAFPVYYFLSTENRTPQCLLNARDLELRRSPQHSAPSQSTERREREGPKTAAGSSGRCAKTQRDNLSTPPATTRRSTQGNGVWYTTFPQRLHELGILLLQGSYSDTQVPHDVIVTTPR</sequence>
<dbReference type="InterPro" id="IPR002293">
    <property type="entry name" value="AA/rel_permease1"/>
</dbReference>
<comment type="subcellular location">
    <subcellularLocation>
        <location evidence="1">Membrane</location>
        <topology evidence="1">Multi-pass membrane protein</topology>
    </subcellularLocation>
</comment>
<evidence type="ECO:0000256" key="2">
    <source>
        <dbReference type="ARBA" id="ARBA00022692"/>
    </source>
</evidence>
<evidence type="ECO:0000256" key="1">
    <source>
        <dbReference type="ARBA" id="ARBA00004141"/>
    </source>
</evidence>
<name>A0A8J4YGN0_CHIOP</name>
<dbReference type="EMBL" id="JACEEZ010009010">
    <property type="protein sequence ID" value="KAG0722846.1"/>
    <property type="molecule type" value="Genomic_DNA"/>
</dbReference>